<dbReference type="EMBL" id="JASPKZ010000050">
    <property type="protein sequence ID" value="KAJ9600746.1"/>
    <property type="molecule type" value="Genomic_DNA"/>
</dbReference>
<name>A0AAD8ESJ8_DIPPU</name>
<proteinExistence type="predicted"/>
<keyword evidence="3" id="KW-1185">Reference proteome</keyword>
<gene>
    <name evidence="2" type="ORF">L9F63_001101</name>
</gene>
<evidence type="ECO:0000256" key="1">
    <source>
        <dbReference type="SAM" id="MobiDB-lite"/>
    </source>
</evidence>
<feature type="region of interest" description="Disordered" evidence="1">
    <location>
        <begin position="60"/>
        <end position="93"/>
    </location>
</feature>
<organism evidence="2 3">
    <name type="scientific">Diploptera punctata</name>
    <name type="common">Pacific beetle cockroach</name>
    <dbReference type="NCBI Taxonomy" id="6984"/>
    <lineage>
        <taxon>Eukaryota</taxon>
        <taxon>Metazoa</taxon>
        <taxon>Ecdysozoa</taxon>
        <taxon>Arthropoda</taxon>
        <taxon>Hexapoda</taxon>
        <taxon>Insecta</taxon>
        <taxon>Pterygota</taxon>
        <taxon>Neoptera</taxon>
        <taxon>Polyneoptera</taxon>
        <taxon>Dictyoptera</taxon>
        <taxon>Blattodea</taxon>
        <taxon>Blaberoidea</taxon>
        <taxon>Blaberidae</taxon>
        <taxon>Diplopterinae</taxon>
        <taxon>Diploptera</taxon>
    </lineage>
</organism>
<sequence>MEQGLQDSQFVQNHFDEILSLTELPMKKLLHVRRTFMDSDYQDSYLDDTTTDIGNVSIGKTTAKTDDNPEAQALTGGHSKKVNPLLNGRGSSRGKTSCVVVAAEVEDMDLGNHHHQKVKAKRVAFPAYFKCP</sequence>
<evidence type="ECO:0000313" key="2">
    <source>
        <dbReference type="EMBL" id="KAJ9600746.1"/>
    </source>
</evidence>
<reference evidence="2" key="1">
    <citation type="journal article" date="2023" name="IScience">
        <title>Live-bearing cockroach genome reveals convergent evolutionary mechanisms linked to viviparity in insects and beyond.</title>
        <authorList>
            <person name="Fouks B."/>
            <person name="Harrison M.C."/>
            <person name="Mikhailova A.A."/>
            <person name="Marchal E."/>
            <person name="English S."/>
            <person name="Carruthers M."/>
            <person name="Jennings E.C."/>
            <person name="Chiamaka E.L."/>
            <person name="Frigard R.A."/>
            <person name="Pippel M."/>
            <person name="Attardo G.M."/>
            <person name="Benoit J.B."/>
            <person name="Bornberg-Bauer E."/>
            <person name="Tobe S.S."/>
        </authorList>
    </citation>
    <scope>NUCLEOTIDE SEQUENCE</scope>
    <source>
        <strain evidence="2">Stay&amp;Tobe</strain>
    </source>
</reference>
<comment type="caution">
    <text evidence="2">The sequence shown here is derived from an EMBL/GenBank/DDBJ whole genome shotgun (WGS) entry which is preliminary data.</text>
</comment>
<evidence type="ECO:0000313" key="3">
    <source>
        <dbReference type="Proteomes" id="UP001233999"/>
    </source>
</evidence>
<dbReference type="Proteomes" id="UP001233999">
    <property type="component" value="Unassembled WGS sequence"/>
</dbReference>
<accession>A0AAD8ESJ8</accession>
<reference evidence="2" key="2">
    <citation type="submission" date="2023-05" db="EMBL/GenBank/DDBJ databases">
        <authorList>
            <person name="Fouks B."/>
        </authorList>
    </citation>
    <scope>NUCLEOTIDE SEQUENCE</scope>
    <source>
        <strain evidence="2">Stay&amp;Tobe</strain>
        <tissue evidence="2">Testes</tissue>
    </source>
</reference>
<protein>
    <submittedName>
        <fullName evidence="2">Uncharacterized protein</fullName>
    </submittedName>
</protein>
<dbReference type="AlphaFoldDB" id="A0AAD8ESJ8"/>